<name>A0A1A8LUK3_9TELE</name>
<accession>A0A1A8LUK3</accession>
<evidence type="ECO:0000256" key="1">
    <source>
        <dbReference type="SAM" id="MobiDB-lite"/>
    </source>
</evidence>
<reference evidence="2" key="1">
    <citation type="submission" date="2016-05" db="EMBL/GenBank/DDBJ databases">
        <authorList>
            <person name="Lavstsen T."/>
            <person name="Jespersen J.S."/>
        </authorList>
    </citation>
    <scope>NUCLEOTIDE SEQUENCE</scope>
    <source>
        <tissue evidence="2">Brain</tissue>
    </source>
</reference>
<proteinExistence type="predicted"/>
<dbReference type="AlphaFoldDB" id="A0A1A8LUK3"/>
<reference evidence="2" key="2">
    <citation type="submission" date="2016-06" db="EMBL/GenBank/DDBJ databases">
        <title>The genome of a short-lived fish provides insights into sex chromosome evolution and the genetic control of aging.</title>
        <authorList>
            <person name="Reichwald K."/>
            <person name="Felder M."/>
            <person name="Petzold A."/>
            <person name="Koch P."/>
            <person name="Groth M."/>
            <person name="Platzer M."/>
        </authorList>
    </citation>
    <scope>NUCLEOTIDE SEQUENCE</scope>
    <source>
        <tissue evidence="2">Brain</tissue>
    </source>
</reference>
<protein>
    <submittedName>
        <fullName evidence="2">Nuclear speckle splicing regulatory protein 1</fullName>
    </submittedName>
</protein>
<sequence length="43" mass="5015">GDAGRQNRKQTKQETSQMKSRKQNKVLEKENVGKFILLHVFTL</sequence>
<feature type="non-terminal residue" evidence="2">
    <location>
        <position position="1"/>
    </location>
</feature>
<gene>
    <name evidence="2" type="primary">NSRP1</name>
</gene>
<evidence type="ECO:0000313" key="2">
    <source>
        <dbReference type="EMBL" id="SBR48001.1"/>
    </source>
</evidence>
<organism evidence="2">
    <name type="scientific">Nothobranchius pienaari</name>
    <dbReference type="NCBI Taxonomy" id="704102"/>
    <lineage>
        <taxon>Eukaryota</taxon>
        <taxon>Metazoa</taxon>
        <taxon>Chordata</taxon>
        <taxon>Craniata</taxon>
        <taxon>Vertebrata</taxon>
        <taxon>Euteleostomi</taxon>
        <taxon>Actinopterygii</taxon>
        <taxon>Neopterygii</taxon>
        <taxon>Teleostei</taxon>
        <taxon>Neoteleostei</taxon>
        <taxon>Acanthomorphata</taxon>
        <taxon>Ovalentaria</taxon>
        <taxon>Atherinomorphae</taxon>
        <taxon>Cyprinodontiformes</taxon>
        <taxon>Nothobranchiidae</taxon>
        <taxon>Nothobranchius</taxon>
    </lineage>
</organism>
<feature type="compositionally biased region" description="Basic residues" evidence="1">
    <location>
        <begin position="1"/>
        <end position="10"/>
    </location>
</feature>
<dbReference type="EMBL" id="HAEF01009176">
    <property type="protein sequence ID" value="SBR48001.1"/>
    <property type="molecule type" value="Transcribed_RNA"/>
</dbReference>
<feature type="region of interest" description="Disordered" evidence="1">
    <location>
        <begin position="1"/>
        <end position="26"/>
    </location>
</feature>